<gene>
    <name evidence="1" type="ORF">WH47_09155</name>
</gene>
<dbReference type="PANTHER" id="PTHR23325">
    <property type="entry name" value="SERUM RESPONSE FACTOR-BINDING"/>
    <property type="match status" value="1"/>
</dbReference>
<proteinExistence type="predicted"/>
<dbReference type="OrthoDB" id="3364872at2759"/>
<evidence type="ECO:0000313" key="2">
    <source>
        <dbReference type="Proteomes" id="UP000053825"/>
    </source>
</evidence>
<accession>A0A0L7QN35</accession>
<dbReference type="Proteomes" id="UP000053825">
    <property type="component" value="Unassembled WGS sequence"/>
</dbReference>
<dbReference type="InterPro" id="IPR037393">
    <property type="entry name" value="Bud22/SRFB1"/>
</dbReference>
<dbReference type="EMBL" id="KQ414868">
    <property type="protein sequence ID" value="KOC59974.1"/>
    <property type="molecule type" value="Genomic_DNA"/>
</dbReference>
<dbReference type="STRING" id="597456.A0A0L7QN35"/>
<protein>
    <submittedName>
        <fullName evidence="1">Serum response factor-binding protein 1</fullName>
    </submittedName>
</protein>
<evidence type="ECO:0000313" key="1">
    <source>
        <dbReference type="EMBL" id="KOC59974.1"/>
    </source>
</evidence>
<sequence length="438" mass="50907">MELNNEVCFQYTFNFCTNKNGFTVSQIVLLRQIVRQARICVINKLIREGKRLRSNHGNEKQLEKNKYKADKLWREVFALKRIKDDEISRFGIVSFENLQEILENSQTDDGTRAMAKVVRHKSLSLKVVEFREKFPSYKEYISWKERKHSSKKKRNIVTDLPEESLKEVGMVDRNDVAKEAAHKENVKDRNIVTYVTRIPSVKNKKVDETYGKLVEEKESDKEDIAGKGNTVEIAKIHDAEVQSENGEESKTTTKVISKEATVKRFTEILEDRKTEEEKSGLEEIKEQQFSNETVKFTREMDDFFLNADDATTFSSIPVFSRQENTDNISNVSSDAFKSDRIRSKKGKLYNEKVRKANGNERIEKLNNKDVFHNGNGTPERSITYWKENRKDAKEKERSIKSINVAESVSLHPSWAAKKKQQNILKQGFQGKKIKFEED</sequence>
<reference evidence="1 2" key="1">
    <citation type="submission" date="2015-07" db="EMBL/GenBank/DDBJ databases">
        <title>The genome of Habropoda laboriosa.</title>
        <authorList>
            <person name="Pan H."/>
            <person name="Kapheim K."/>
        </authorList>
    </citation>
    <scope>NUCLEOTIDE SEQUENCE [LARGE SCALE GENOMIC DNA]</scope>
    <source>
        <strain evidence="1">0110345459</strain>
    </source>
</reference>
<organism evidence="1 2">
    <name type="scientific">Habropoda laboriosa</name>
    <dbReference type="NCBI Taxonomy" id="597456"/>
    <lineage>
        <taxon>Eukaryota</taxon>
        <taxon>Metazoa</taxon>
        <taxon>Ecdysozoa</taxon>
        <taxon>Arthropoda</taxon>
        <taxon>Hexapoda</taxon>
        <taxon>Insecta</taxon>
        <taxon>Pterygota</taxon>
        <taxon>Neoptera</taxon>
        <taxon>Endopterygota</taxon>
        <taxon>Hymenoptera</taxon>
        <taxon>Apocrita</taxon>
        <taxon>Aculeata</taxon>
        <taxon>Apoidea</taxon>
        <taxon>Anthophila</taxon>
        <taxon>Apidae</taxon>
        <taxon>Habropoda</taxon>
    </lineage>
</organism>
<name>A0A0L7QN35_9HYME</name>
<dbReference type="AlphaFoldDB" id="A0A0L7QN35"/>
<dbReference type="PANTHER" id="PTHR23325:SF1">
    <property type="entry name" value="SERUM RESPONSE FACTOR-BINDING PROTEIN 1"/>
    <property type="match status" value="1"/>
</dbReference>
<keyword evidence="2" id="KW-1185">Reference proteome</keyword>